<proteinExistence type="inferred from homology"/>
<evidence type="ECO:0000256" key="1">
    <source>
        <dbReference type="ARBA" id="ARBA00004123"/>
    </source>
</evidence>
<keyword evidence="3" id="KW-0479">Metal-binding</keyword>
<feature type="region of interest" description="Disordered" evidence="9">
    <location>
        <begin position="1"/>
        <end position="50"/>
    </location>
</feature>
<sequence>MPVPESETGEGKTAEEWQTQTPELGGQQQTPGDSLHQYNPNVIPHPTPRAKGRLAHSHGDFLCPVCNKVFPLQRMLTRHLKCHSSVKKHVCCYCAKGFNDTFDLKRHMRTHTGIRPYGCELCEKAFTQRCSLESHLKKIHGVTQQYAACSGAPRSSCSEDCGFTSISGRSTSCTCCGHQAALRSGDTSASTAPALPASWEQCCCTRGRPQGTTC</sequence>
<feature type="domain" description="C2H2-type" evidence="10">
    <location>
        <begin position="89"/>
        <end position="116"/>
    </location>
</feature>
<evidence type="ECO:0000313" key="12">
    <source>
        <dbReference type="Proteomes" id="UP001230051"/>
    </source>
</evidence>
<feature type="domain" description="C2H2-type" evidence="10">
    <location>
        <begin position="117"/>
        <end position="145"/>
    </location>
</feature>
<dbReference type="Pfam" id="PF00096">
    <property type="entry name" value="zf-C2H2"/>
    <property type="match status" value="3"/>
</dbReference>
<dbReference type="PANTHER" id="PTHR10032:SF273">
    <property type="entry name" value="OVO LIKE ZINC FINGER 3"/>
    <property type="match status" value="1"/>
</dbReference>
<evidence type="ECO:0000256" key="9">
    <source>
        <dbReference type="SAM" id="MobiDB-lite"/>
    </source>
</evidence>
<keyword evidence="4" id="KW-0677">Repeat</keyword>
<dbReference type="SUPFAM" id="SSF57667">
    <property type="entry name" value="beta-beta-alpha zinc fingers"/>
    <property type="match status" value="2"/>
</dbReference>
<feature type="non-terminal residue" evidence="11">
    <location>
        <position position="214"/>
    </location>
</feature>
<dbReference type="PROSITE" id="PS00028">
    <property type="entry name" value="ZINC_FINGER_C2H2_1"/>
    <property type="match status" value="3"/>
</dbReference>
<keyword evidence="5 8" id="KW-0863">Zinc-finger</keyword>
<dbReference type="Gene3D" id="3.30.160.60">
    <property type="entry name" value="Classic Zinc Finger"/>
    <property type="match status" value="2"/>
</dbReference>
<dbReference type="GO" id="GO:0045892">
    <property type="term" value="P:negative regulation of DNA-templated transcription"/>
    <property type="evidence" value="ECO:0007669"/>
    <property type="project" value="UniProtKB-ARBA"/>
</dbReference>
<evidence type="ECO:0000259" key="10">
    <source>
        <dbReference type="PROSITE" id="PS50157"/>
    </source>
</evidence>
<dbReference type="GO" id="GO:0005634">
    <property type="term" value="C:nucleus"/>
    <property type="evidence" value="ECO:0007669"/>
    <property type="project" value="UniProtKB-SubCell"/>
</dbReference>
<dbReference type="GO" id="GO:0009968">
    <property type="term" value="P:negative regulation of signal transduction"/>
    <property type="evidence" value="ECO:0007669"/>
    <property type="project" value="UniProtKB-ARBA"/>
</dbReference>
<evidence type="ECO:0000256" key="8">
    <source>
        <dbReference type="PROSITE-ProRule" id="PRU00042"/>
    </source>
</evidence>
<keyword evidence="12" id="KW-1185">Reference proteome</keyword>
<keyword evidence="7" id="KW-0539">Nucleus</keyword>
<evidence type="ECO:0000256" key="3">
    <source>
        <dbReference type="ARBA" id="ARBA00022723"/>
    </source>
</evidence>
<dbReference type="GO" id="GO:0045596">
    <property type="term" value="P:negative regulation of cell differentiation"/>
    <property type="evidence" value="ECO:0007669"/>
    <property type="project" value="UniProtKB-ARBA"/>
</dbReference>
<dbReference type="Proteomes" id="UP001230051">
    <property type="component" value="Unassembled WGS sequence"/>
</dbReference>
<evidence type="ECO:0000256" key="6">
    <source>
        <dbReference type="ARBA" id="ARBA00022833"/>
    </source>
</evidence>
<dbReference type="GO" id="GO:0000981">
    <property type="term" value="F:DNA-binding transcription factor activity, RNA polymerase II-specific"/>
    <property type="evidence" value="ECO:0007669"/>
    <property type="project" value="TreeGrafter"/>
</dbReference>
<dbReference type="FunFam" id="3.30.160.60:FF:000452">
    <property type="entry name" value="Transcription factor Ovo-like 2"/>
    <property type="match status" value="1"/>
</dbReference>
<name>A0AAD8CMW0_ACIOX</name>
<dbReference type="GO" id="GO:0010837">
    <property type="term" value="P:regulation of keratinocyte proliferation"/>
    <property type="evidence" value="ECO:0007669"/>
    <property type="project" value="UniProtKB-ARBA"/>
</dbReference>
<dbReference type="AlphaFoldDB" id="A0AAD8CMW0"/>
<dbReference type="PANTHER" id="PTHR10032">
    <property type="entry name" value="ZINC FINGER PROTEIN WITH KRAB AND SCAN DOMAINS"/>
    <property type="match status" value="1"/>
</dbReference>
<evidence type="ECO:0000256" key="5">
    <source>
        <dbReference type="ARBA" id="ARBA00022771"/>
    </source>
</evidence>
<protein>
    <recommendedName>
        <fullName evidence="10">C2H2-type domain-containing protein</fullName>
    </recommendedName>
</protein>
<accession>A0AAD8CMW0</accession>
<dbReference type="PROSITE" id="PS50157">
    <property type="entry name" value="ZINC_FINGER_C2H2_2"/>
    <property type="match status" value="3"/>
</dbReference>
<evidence type="ECO:0000256" key="4">
    <source>
        <dbReference type="ARBA" id="ARBA00022737"/>
    </source>
</evidence>
<dbReference type="InterPro" id="IPR027756">
    <property type="entry name" value="Ovo-like"/>
</dbReference>
<gene>
    <name evidence="11" type="ORF">AOXY_G28506</name>
</gene>
<evidence type="ECO:0000256" key="2">
    <source>
        <dbReference type="ARBA" id="ARBA00006991"/>
    </source>
</evidence>
<dbReference type="GO" id="GO:0008270">
    <property type="term" value="F:zinc ion binding"/>
    <property type="evidence" value="ECO:0007669"/>
    <property type="project" value="UniProtKB-KW"/>
</dbReference>
<comment type="similarity">
    <text evidence="2">Belongs to the krueppel C2H2-type zinc-finger protein family.</text>
</comment>
<reference evidence="11" key="1">
    <citation type="submission" date="2022-02" db="EMBL/GenBank/DDBJ databases">
        <title>Atlantic sturgeon de novo genome assembly.</title>
        <authorList>
            <person name="Stock M."/>
            <person name="Klopp C."/>
            <person name="Guiguen Y."/>
            <person name="Cabau C."/>
            <person name="Parinello H."/>
            <person name="Santidrian Yebra-Pimentel E."/>
            <person name="Kuhl H."/>
            <person name="Dirks R.P."/>
            <person name="Guessner J."/>
            <person name="Wuertz S."/>
            <person name="Du K."/>
            <person name="Schartl M."/>
        </authorList>
    </citation>
    <scope>NUCLEOTIDE SEQUENCE</scope>
    <source>
        <strain evidence="11">STURGEONOMICS-FGT-2020</strain>
        <tissue evidence="11">Whole blood</tissue>
    </source>
</reference>
<feature type="compositionally biased region" description="Polar residues" evidence="9">
    <location>
        <begin position="16"/>
        <end position="40"/>
    </location>
</feature>
<organism evidence="11 12">
    <name type="scientific">Acipenser oxyrinchus oxyrinchus</name>
    <dbReference type="NCBI Taxonomy" id="40147"/>
    <lineage>
        <taxon>Eukaryota</taxon>
        <taxon>Metazoa</taxon>
        <taxon>Chordata</taxon>
        <taxon>Craniata</taxon>
        <taxon>Vertebrata</taxon>
        <taxon>Euteleostomi</taxon>
        <taxon>Actinopterygii</taxon>
        <taxon>Chondrostei</taxon>
        <taxon>Acipenseriformes</taxon>
        <taxon>Acipenseridae</taxon>
        <taxon>Acipenser</taxon>
    </lineage>
</organism>
<comment type="caution">
    <text evidence="11">The sequence shown here is derived from an EMBL/GenBank/DDBJ whole genome shotgun (WGS) entry which is preliminary data.</text>
</comment>
<dbReference type="InterPro" id="IPR036236">
    <property type="entry name" value="Znf_C2H2_sf"/>
</dbReference>
<dbReference type="EMBL" id="JAGXEW010000035">
    <property type="protein sequence ID" value="KAK1154557.1"/>
    <property type="molecule type" value="Genomic_DNA"/>
</dbReference>
<dbReference type="FunFam" id="3.30.160.60:FF:001250">
    <property type="entry name" value="putative transcription factor ovo-like protein 3"/>
    <property type="match status" value="1"/>
</dbReference>
<dbReference type="InterPro" id="IPR013087">
    <property type="entry name" value="Znf_C2H2_type"/>
</dbReference>
<feature type="domain" description="C2H2-type" evidence="10">
    <location>
        <begin position="61"/>
        <end position="88"/>
    </location>
</feature>
<dbReference type="GO" id="GO:0009913">
    <property type="term" value="P:epidermal cell differentiation"/>
    <property type="evidence" value="ECO:0007669"/>
    <property type="project" value="TreeGrafter"/>
</dbReference>
<keyword evidence="6" id="KW-0862">Zinc</keyword>
<dbReference type="GO" id="GO:0000978">
    <property type="term" value="F:RNA polymerase II cis-regulatory region sequence-specific DNA binding"/>
    <property type="evidence" value="ECO:0007669"/>
    <property type="project" value="TreeGrafter"/>
</dbReference>
<dbReference type="GO" id="GO:0045616">
    <property type="term" value="P:regulation of keratinocyte differentiation"/>
    <property type="evidence" value="ECO:0007669"/>
    <property type="project" value="UniProtKB-ARBA"/>
</dbReference>
<dbReference type="SMART" id="SM00355">
    <property type="entry name" value="ZnF_C2H2"/>
    <property type="match status" value="3"/>
</dbReference>
<evidence type="ECO:0000256" key="7">
    <source>
        <dbReference type="ARBA" id="ARBA00023242"/>
    </source>
</evidence>
<dbReference type="GO" id="GO:0051241">
    <property type="term" value="P:negative regulation of multicellular organismal process"/>
    <property type="evidence" value="ECO:0007669"/>
    <property type="project" value="UniProtKB-ARBA"/>
</dbReference>
<comment type="subcellular location">
    <subcellularLocation>
        <location evidence="1">Nucleus</location>
    </subcellularLocation>
</comment>
<evidence type="ECO:0000313" key="11">
    <source>
        <dbReference type="EMBL" id="KAK1154557.1"/>
    </source>
</evidence>